<feature type="region of interest" description="Disordered" evidence="1">
    <location>
        <begin position="1"/>
        <end position="44"/>
    </location>
</feature>
<dbReference type="Proteomes" id="UP000694864">
    <property type="component" value="Chromosome 9"/>
</dbReference>
<dbReference type="Pfam" id="PF07734">
    <property type="entry name" value="FBA_1"/>
    <property type="match status" value="1"/>
</dbReference>
<name>A0ABM0TGV3_CAMSA</name>
<keyword evidence="3" id="KW-1185">Reference proteome</keyword>
<dbReference type="SUPFAM" id="SSF81383">
    <property type="entry name" value="F-box domain"/>
    <property type="match status" value="1"/>
</dbReference>
<dbReference type="Pfam" id="PF00646">
    <property type="entry name" value="F-box"/>
    <property type="match status" value="1"/>
</dbReference>
<dbReference type="InterPro" id="IPR050796">
    <property type="entry name" value="SCF_F-box_component"/>
</dbReference>
<organism evidence="3 4">
    <name type="scientific">Camelina sativa</name>
    <name type="common">False flax</name>
    <name type="synonym">Myagrum sativum</name>
    <dbReference type="NCBI Taxonomy" id="90675"/>
    <lineage>
        <taxon>Eukaryota</taxon>
        <taxon>Viridiplantae</taxon>
        <taxon>Streptophyta</taxon>
        <taxon>Embryophyta</taxon>
        <taxon>Tracheophyta</taxon>
        <taxon>Spermatophyta</taxon>
        <taxon>Magnoliopsida</taxon>
        <taxon>eudicotyledons</taxon>
        <taxon>Gunneridae</taxon>
        <taxon>Pentapetalae</taxon>
        <taxon>rosids</taxon>
        <taxon>malvids</taxon>
        <taxon>Brassicales</taxon>
        <taxon>Brassicaceae</taxon>
        <taxon>Camelineae</taxon>
        <taxon>Camelina</taxon>
    </lineage>
</organism>
<dbReference type="NCBIfam" id="TIGR01640">
    <property type="entry name" value="F_box_assoc_1"/>
    <property type="match status" value="1"/>
</dbReference>
<dbReference type="InterPro" id="IPR001810">
    <property type="entry name" value="F-box_dom"/>
</dbReference>
<feature type="domain" description="F-box" evidence="2">
    <location>
        <begin position="48"/>
        <end position="95"/>
    </location>
</feature>
<evidence type="ECO:0000313" key="5">
    <source>
        <dbReference type="RefSeq" id="XP_010426243.1"/>
    </source>
</evidence>
<dbReference type="PROSITE" id="PS50181">
    <property type="entry name" value="FBOX"/>
    <property type="match status" value="1"/>
</dbReference>
<accession>A0ABM0TGV3</accession>
<dbReference type="GeneID" id="104711249"/>
<evidence type="ECO:0000313" key="3">
    <source>
        <dbReference type="Proteomes" id="UP000694864"/>
    </source>
</evidence>
<protein>
    <submittedName>
        <fullName evidence="4 5">F-box protein At3g22650</fullName>
    </submittedName>
</protein>
<dbReference type="RefSeq" id="XP_010426240.1">
    <property type="nucleotide sequence ID" value="XM_010427938.2"/>
</dbReference>
<dbReference type="InterPro" id="IPR017451">
    <property type="entry name" value="F-box-assoc_interact_dom"/>
</dbReference>
<reference evidence="4 5" key="3">
    <citation type="submission" date="2025-05" db="UniProtKB">
        <authorList>
            <consortium name="RefSeq"/>
        </authorList>
    </citation>
    <scope>IDENTIFICATION</scope>
    <source>
        <tissue evidence="4 5">Leaf</tissue>
    </source>
</reference>
<dbReference type="InterPro" id="IPR036047">
    <property type="entry name" value="F-box-like_dom_sf"/>
</dbReference>
<evidence type="ECO:0000313" key="4">
    <source>
        <dbReference type="RefSeq" id="XP_010426240.1"/>
    </source>
</evidence>
<dbReference type="RefSeq" id="XP_010426243.1">
    <property type="nucleotide sequence ID" value="XM_010427941.2"/>
</dbReference>
<dbReference type="SMART" id="SM00256">
    <property type="entry name" value="FBOX"/>
    <property type="match status" value="1"/>
</dbReference>
<dbReference type="Gene3D" id="1.20.1280.50">
    <property type="match status" value="1"/>
</dbReference>
<dbReference type="PANTHER" id="PTHR31672">
    <property type="entry name" value="BNACNNG10540D PROTEIN"/>
    <property type="match status" value="1"/>
</dbReference>
<gene>
    <name evidence="4" type="primary">LOC104711249</name>
    <name evidence="5" type="synonym">LOC104711253</name>
</gene>
<reference evidence="3" key="1">
    <citation type="journal article" date="1997" name="Nucleic Acids Res.">
        <title>tRNAscan-SE: a program for improved detection of transfer RNA genes in genomic sequence.</title>
        <authorList>
            <person name="Lowe T.M."/>
            <person name="Eddy S.R."/>
        </authorList>
    </citation>
    <scope>NUCLEOTIDE SEQUENCE [LARGE SCALE GENOMIC DNA]</scope>
    <source>
        <strain evidence="3">r\DH55</strain>
    </source>
</reference>
<dbReference type="CDD" id="cd22157">
    <property type="entry name" value="F-box_AtFBW1-like"/>
    <property type="match status" value="1"/>
</dbReference>
<evidence type="ECO:0000259" key="2">
    <source>
        <dbReference type="PROSITE" id="PS50181"/>
    </source>
</evidence>
<dbReference type="GeneID" id="104711253"/>
<evidence type="ECO:0000256" key="1">
    <source>
        <dbReference type="SAM" id="MobiDB-lite"/>
    </source>
</evidence>
<reference evidence="3" key="2">
    <citation type="journal article" date="2014" name="Nat. Commun.">
        <title>The emerging biofuel crop Camelina sativa retains a highly undifferentiated hexaploid genome structure.</title>
        <authorList>
            <person name="Kagale S."/>
            <person name="Koh C."/>
            <person name="Nixon J."/>
            <person name="Bollina V."/>
            <person name="Clarke W.E."/>
            <person name="Tuteja R."/>
            <person name="Spillane C."/>
            <person name="Robinson S.J."/>
            <person name="Links M.G."/>
            <person name="Clarke C."/>
            <person name="Higgins E.E."/>
            <person name="Huebert T."/>
            <person name="Sharpe A.G."/>
            <person name="Parkin I.A."/>
        </authorList>
    </citation>
    <scope>NUCLEOTIDE SEQUENCE [LARGE SCALE GENOMIC DNA]</scope>
    <source>
        <strain evidence="3">r\DH55</strain>
    </source>
</reference>
<proteinExistence type="predicted"/>
<sequence length="407" mass="47405">MVDKQSNDLKKKGGGELWEENKPEKLGEKIHKSHREKLAPADERMQRSDTRLYLPADLVENILIRLPVRQLVRFQIVCKDWRSLLGQSRFIYAHLKNNSHKFLHSRDSSQIWIVENLDQSPLYFKLCDLRGEHIRGISACDGLILCNTYSGKIAIWNLQVRRWLPDREFVSFDDCCCLGRTRDMIYKVLTFNLVASRYYDSALNTLEAEICDLHSQSWKSVEMDDTWTLYRNKFVVLSLGGNSFWLACWCDNNEVFVQSFNFSTESFIPVRLPFVVKPLDETTTALSCFQEDRISLLYQRHRELTELWVTNRVGDEVPVSAWTKLFSITSDHPLIHHDPSYFVNLNNITIFCEEVTAAGDVQIKLLKLSQTRVERTNVHRYNRSKTKWCAPSNNCVYFHTLVPVAGL</sequence>
<dbReference type="InterPro" id="IPR006527">
    <property type="entry name" value="F-box-assoc_dom_typ1"/>
</dbReference>